<reference evidence="1" key="1">
    <citation type="submission" date="2022-07" db="EMBL/GenBank/DDBJ databases">
        <authorList>
            <person name="Trinca V."/>
            <person name="Uliana J.V.C."/>
            <person name="Torres T.T."/>
            <person name="Ward R.J."/>
            <person name="Monesi N."/>
        </authorList>
    </citation>
    <scope>NUCLEOTIDE SEQUENCE</scope>
    <source>
        <strain evidence="1">HSMRA1968</strain>
        <tissue evidence="1">Whole embryos</tissue>
    </source>
</reference>
<dbReference type="EMBL" id="WJQU01000001">
    <property type="protein sequence ID" value="KAJ6649741.1"/>
    <property type="molecule type" value="Genomic_DNA"/>
</dbReference>
<dbReference type="OrthoDB" id="6268344at2759"/>
<gene>
    <name evidence="1" type="ORF">Bhyg_04980</name>
</gene>
<dbReference type="PANTHER" id="PTHR13663:SF2">
    <property type="entry name" value="SIMILAR TO RIKEN CDNA 6430548M08"/>
    <property type="match status" value="1"/>
</dbReference>
<name>A0A9Q0NHI8_9DIPT</name>
<evidence type="ECO:0000313" key="1">
    <source>
        <dbReference type="EMBL" id="KAJ6649741.1"/>
    </source>
</evidence>
<sequence length="48" mass="5731">MHAFALSHELCTEFLRKQSFIANMSAEQEKVLRDNVNRMYKETAKWRA</sequence>
<dbReference type="PANTHER" id="PTHR13663">
    <property type="entry name" value="SIMILAR TO RIKEN CDNA 6430548M08"/>
    <property type="match status" value="1"/>
</dbReference>
<proteinExistence type="predicted"/>
<keyword evidence="2" id="KW-1185">Reference proteome</keyword>
<organism evidence="1 2">
    <name type="scientific">Pseudolycoriella hygida</name>
    <dbReference type="NCBI Taxonomy" id="35572"/>
    <lineage>
        <taxon>Eukaryota</taxon>
        <taxon>Metazoa</taxon>
        <taxon>Ecdysozoa</taxon>
        <taxon>Arthropoda</taxon>
        <taxon>Hexapoda</taxon>
        <taxon>Insecta</taxon>
        <taxon>Pterygota</taxon>
        <taxon>Neoptera</taxon>
        <taxon>Endopterygota</taxon>
        <taxon>Diptera</taxon>
        <taxon>Nematocera</taxon>
        <taxon>Sciaroidea</taxon>
        <taxon>Sciaridae</taxon>
        <taxon>Pseudolycoriella</taxon>
    </lineage>
</organism>
<dbReference type="AlphaFoldDB" id="A0A9Q0NHI8"/>
<comment type="caution">
    <text evidence="1">The sequence shown here is derived from an EMBL/GenBank/DDBJ whole genome shotgun (WGS) entry which is preliminary data.</text>
</comment>
<protein>
    <submittedName>
        <fullName evidence="1">Uncharacterized protein</fullName>
    </submittedName>
</protein>
<dbReference type="Proteomes" id="UP001151699">
    <property type="component" value="Chromosome A"/>
</dbReference>
<evidence type="ECO:0000313" key="2">
    <source>
        <dbReference type="Proteomes" id="UP001151699"/>
    </source>
</evidence>
<dbReference type="InterPro" id="IPR039872">
    <property type="entry name" value="KIAA0513"/>
</dbReference>
<accession>A0A9Q0NHI8</accession>